<comment type="caution">
    <text evidence="1">The sequence shown here is derived from an EMBL/GenBank/DDBJ whole genome shotgun (WGS) entry which is preliminary data.</text>
</comment>
<sequence>MEENEFRYECTNEALEFKTLPLQSKYPPVLKAYAYIALQTTYDYCSRHPLIQVPHQDQSSSDVDIISLCGLQVKCMLGEGSGKTLLCEFGGDIIALKITDLTTDLGRNAKGSRNL</sequence>
<gene>
    <name evidence="1" type="ORF">AGERDE_LOCUS7150</name>
</gene>
<accession>A0A9N9BC40</accession>
<protein>
    <submittedName>
        <fullName evidence="1">9101_t:CDS:1</fullName>
    </submittedName>
</protein>
<evidence type="ECO:0000313" key="1">
    <source>
        <dbReference type="EMBL" id="CAG8560979.1"/>
    </source>
</evidence>
<dbReference type="OrthoDB" id="2156052at2759"/>
<proteinExistence type="predicted"/>
<keyword evidence="2" id="KW-1185">Reference proteome</keyword>
<organism evidence="1 2">
    <name type="scientific">Ambispora gerdemannii</name>
    <dbReference type="NCBI Taxonomy" id="144530"/>
    <lineage>
        <taxon>Eukaryota</taxon>
        <taxon>Fungi</taxon>
        <taxon>Fungi incertae sedis</taxon>
        <taxon>Mucoromycota</taxon>
        <taxon>Glomeromycotina</taxon>
        <taxon>Glomeromycetes</taxon>
        <taxon>Archaeosporales</taxon>
        <taxon>Ambisporaceae</taxon>
        <taxon>Ambispora</taxon>
    </lineage>
</organism>
<name>A0A9N9BC40_9GLOM</name>
<dbReference type="AlphaFoldDB" id="A0A9N9BC40"/>
<reference evidence="1" key="1">
    <citation type="submission" date="2021-06" db="EMBL/GenBank/DDBJ databases">
        <authorList>
            <person name="Kallberg Y."/>
            <person name="Tangrot J."/>
            <person name="Rosling A."/>
        </authorList>
    </citation>
    <scope>NUCLEOTIDE SEQUENCE</scope>
    <source>
        <strain evidence="1">MT106</strain>
    </source>
</reference>
<dbReference type="Proteomes" id="UP000789831">
    <property type="component" value="Unassembled WGS sequence"/>
</dbReference>
<evidence type="ECO:0000313" key="2">
    <source>
        <dbReference type="Proteomes" id="UP000789831"/>
    </source>
</evidence>
<dbReference type="EMBL" id="CAJVPL010001242">
    <property type="protein sequence ID" value="CAG8560979.1"/>
    <property type="molecule type" value="Genomic_DNA"/>
</dbReference>